<sequence length="360" mass="39910">MKRKIKWLIIGLILVAISVGLYSMQKPSRPLEETGQAEAITFEVTQETLVQSIEVKGKSLYEQETPVYAPFSSNVNGWNVEDGQQVKKGDVLFQLDQTALQNEIVQEEATLKKASLEAELQAYMAQLDSEAGTLGASENDRKRTLANKEIARLNQELSEVTAGIQRKTLAQKKEMLGEAQYRSPASGIFLFESAGKRPQAVSDDQYIGKIVDLDKLQFVALVGEQDVFRIKPEMAVQVKMAAMKELSLTGKVQRVSKFAKTGTDQNNIDQAAQFEVIIALAPNENLIAGLTLNGQIETERKEKVTVVPTIAIMRDQDQYYVMLDNGNGQLERRDIKVGMETAEKTEVTEGLKPGDVVVLQ</sequence>
<dbReference type="SUPFAM" id="SSF111369">
    <property type="entry name" value="HlyD-like secretion proteins"/>
    <property type="match status" value="1"/>
</dbReference>
<dbReference type="NCBIfam" id="TIGR01730">
    <property type="entry name" value="RND_mfp"/>
    <property type="match status" value="1"/>
</dbReference>
<feature type="domain" description="Multidrug resistance protein MdtA-like C-terminal permuted SH3" evidence="4">
    <location>
        <begin position="304"/>
        <end position="359"/>
    </location>
</feature>
<reference evidence="6 7" key="1">
    <citation type="submission" date="2020-08" db="EMBL/GenBank/DDBJ databases">
        <title>Genomic Encyclopedia of Type Strains, Phase III (KMG-III): the genomes of soil and plant-associated and newly described type strains.</title>
        <authorList>
            <person name="Whitman W."/>
        </authorList>
    </citation>
    <scope>NUCLEOTIDE SEQUENCE [LARGE SCALE GENOMIC DNA]</scope>
    <source>
        <strain evidence="6 7">CECT 5862</strain>
    </source>
</reference>
<name>A0A7W5B412_9BACL</name>
<gene>
    <name evidence="6" type="ORF">FHS18_005950</name>
</gene>
<protein>
    <submittedName>
        <fullName evidence="6">HlyD family secretion protein/macrolide-specific efflux system membrane fusion protein</fullName>
    </submittedName>
</protein>
<feature type="transmembrane region" description="Helical" evidence="3">
    <location>
        <begin position="7"/>
        <end position="24"/>
    </location>
</feature>
<feature type="coiled-coil region" evidence="2">
    <location>
        <begin position="97"/>
        <end position="126"/>
    </location>
</feature>
<dbReference type="InterPro" id="IPR058636">
    <property type="entry name" value="Beta-barrel_YknX"/>
</dbReference>
<evidence type="ECO:0000259" key="4">
    <source>
        <dbReference type="Pfam" id="PF25967"/>
    </source>
</evidence>
<dbReference type="EMBL" id="JACHXK010000022">
    <property type="protein sequence ID" value="MBB3113837.1"/>
    <property type="molecule type" value="Genomic_DNA"/>
</dbReference>
<keyword evidence="3" id="KW-0812">Transmembrane</keyword>
<keyword evidence="3" id="KW-1133">Transmembrane helix</keyword>
<dbReference type="RefSeq" id="WP_183603904.1">
    <property type="nucleotide sequence ID" value="NZ_JACHXK010000022.1"/>
</dbReference>
<evidence type="ECO:0000313" key="6">
    <source>
        <dbReference type="EMBL" id="MBB3113837.1"/>
    </source>
</evidence>
<evidence type="ECO:0000313" key="7">
    <source>
        <dbReference type="Proteomes" id="UP000570361"/>
    </source>
</evidence>
<dbReference type="AlphaFoldDB" id="A0A7W5B412"/>
<proteinExistence type="inferred from homology"/>
<dbReference type="Gene3D" id="2.40.50.100">
    <property type="match status" value="1"/>
</dbReference>
<evidence type="ECO:0000256" key="1">
    <source>
        <dbReference type="ARBA" id="ARBA00009477"/>
    </source>
</evidence>
<dbReference type="PANTHER" id="PTHR30469">
    <property type="entry name" value="MULTIDRUG RESISTANCE PROTEIN MDTA"/>
    <property type="match status" value="1"/>
</dbReference>
<comment type="caution">
    <text evidence="6">The sequence shown here is derived from an EMBL/GenBank/DDBJ whole genome shotgun (WGS) entry which is preliminary data.</text>
</comment>
<dbReference type="Gene3D" id="2.40.30.170">
    <property type="match status" value="1"/>
</dbReference>
<evidence type="ECO:0000256" key="3">
    <source>
        <dbReference type="SAM" id="Phobius"/>
    </source>
</evidence>
<dbReference type="GO" id="GO:1990281">
    <property type="term" value="C:efflux pump complex"/>
    <property type="evidence" value="ECO:0007669"/>
    <property type="project" value="TreeGrafter"/>
</dbReference>
<evidence type="ECO:0000256" key="2">
    <source>
        <dbReference type="SAM" id="Coils"/>
    </source>
</evidence>
<keyword evidence="3" id="KW-0472">Membrane</keyword>
<keyword evidence="7" id="KW-1185">Reference proteome</keyword>
<feature type="domain" description="YknX-like beta-barrel" evidence="5">
    <location>
        <begin position="220"/>
        <end position="292"/>
    </location>
</feature>
<dbReference type="InterPro" id="IPR006143">
    <property type="entry name" value="RND_pump_MFP"/>
</dbReference>
<dbReference type="Pfam" id="PF25967">
    <property type="entry name" value="RND-MFP_C"/>
    <property type="match status" value="1"/>
</dbReference>
<organism evidence="6 7">
    <name type="scientific">Paenibacillus phyllosphaerae</name>
    <dbReference type="NCBI Taxonomy" id="274593"/>
    <lineage>
        <taxon>Bacteria</taxon>
        <taxon>Bacillati</taxon>
        <taxon>Bacillota</taxon>
        <taxon>Bacilli</taxon>
        <taxon>Bacillales</taxon>
        <taxon>Paenibacillaceae</taxon>
        <taxon>Paenibacillus</taxon>
    </lineage>
</organism>
<dbReference type="Pfam" id="PF25990">
    <property type="entry name" value="Beta-barrel_YknX"/>
    <property type="match status" value="1"/>
</dbReference>
<dbReference type="Proteomes" id="UP000570361">
    <property type="component" value="Unassembled WGS sequence"/>
</dbReference>
<keyword evidence="2" id="KW-0175">Coiled coil</keyword>
<evidence type="ECO:0000259" key="5">
    <source>
        <dbReference type="Pfam" id="PF25990"/>
    </source>
</evidence>
<dbReference type="InterPro" id="IPR058627">
    <property type="entry name" value="MdtA-like_C"/>
</dbReference>
<accession>A0A7W5B412</accession>
<dbReference type="Gene3D" id="2.40.420.20">
    <property type="match status" value="1"/>
</dbReference>
<comment type="similarity">
    <text evidence="1">Belongs to the membrane fusion protein (MFP) (TC 8.A.1) family.</text>
</comment>
<dbReference type="GO" id="GO:0015562">
    <property type="term" value="F:efflux transmembrane transporter activity"/>
    <property type="evidence" value="ECO:0007669"/>
    <property type="project" value="TreeGrafter"/>
</dbReference>